<dbReference type="InterPro" id="IPR007536">
    <property type="entry name" value="16SrRNA_methylTrfase_J"/>
</dbReference>
<dbReference type="InterPro" id="IPR029063">
    <property type="entry name" value="SAM-dependent_MTases_sf"/>
</dbReference>
<dbReference type="GO" id="GO:0032259">
    <property type="term" value="P:methylation"/>
    <property type="evidence" value="ECO:0007669"/>
    <property type="project" value="UniProtKB-KW"/>
</dbReference>
<accession>A0ABW8I3U2</accession>
<comment type="caution">
    <text evidence="1">The sequence shown here is derived from an EMBL/GenBank/DDBJ whole genome shotgun (WGS) entry which is preliminary data.</text>
</comment>
<keyword evidence="1" id="KW-0489">Methyltransferase</keyword>
<protein>
    <submittedName>
        <fullName evidence="1">Class I SAM-dependent methyltransferase</fullName>
        <ecNumber evidence="1">2.1.1.-</ecNumber>
    </submittedName>
</protein>
<keyword evidence="1" id="KW-0808">Transferase</keyword>
<dbReference type="EC" id="2.1.1.-" evidence="1"/>
<dbReference type="Pfam" id="PF04445">
    <property type="entry name" value="SAM_MT"/>
    <property type="match status" value="1"/>
</dbReference>
<sequence>MIVSTSARTNDKLEEKARQIAAELGFSFIKRDKRSVASLQAQYGTGCLIVAKHRLEFHSVDGAEPFFFHPNSASFRVKRLMRGESDPFIDAARLQPGMSLLDCTLGLASDSITASFVTGPAGRVMGIEGNSVLAYIIKHGLTEWESPLQELNEPMKRIEVISGRYQNVLPGLPDQSVDVVYFDPMFTKPILSSKGIAGLRELAVHDELTREIVQEARRVAKQRVILKDHYQSKRFSELGFKQHVRPTSLFHFGTIEAADEMNKEWKE</sequence>
<dbReference type="Proteomes" id="UP001619911">
    <property type="component" value="Unassembled WGS sequence"/>
</dbReference>
<dbReference type="Gene3D" id="3.40.50.150">
    <property type="entry name" value="Vaccinia Virus protein VP39"/>
    <property type="match status" value="1"/>
</dbReference>
<name>A0ABW8I3U2_9BACI</name>
<organism evidence="1 2">
    <name type="scientific">Bacillus lumedeiriae</name>
    <dbReference type="NCBI Taxonomy" id="3058829"/>
    <lineage>
        <taxon>Bacteria</taxon>
        <taxon>Bacillati</taxon>
        <taxon>Bacillota</taxon>
        <taxon>Bacilli</taxon>
        <taxon>Bacillales</taxon>
        <taxon>Bacillaceae</taxon>
        <taxon>Bacillus</taxon>
    </lineage>
</organism>
<gene>
    <name evidence="1" type="ORF">QYG89_00355</name>
</gene>
<dbReference type="PANTHER" id="PTHR36112:SF1">
    <property type="entry name" value="RIBOSOMAL RNA SMALL SUBUNIT METHYLTRANSFERASE J"/>
    <property type="match status" value="1"/>
</dbReference>
<dbReference type="RefSeq" id="WP_404313648.1">
    <property type="nucleotide sequence ID" value="NZ_JAUIYO010000001.1"/>
</dbReference>
<dbReference type="EMBL" id="JAUIYO010000001">
    <property type="protein sequence ID" value="MFK2824145.1"/>
    <property type="molecule type" value="Genomic_DNA"/>
</dbReference>
<evidence type="ECO:0000313" key="2">
    <source>
        <dbReference type="Proteomes" id="UP001619911"/>
    </source>
</evidence>
<dbReference type="GO" id="GO:0008168">
    <property type="term" value="F:methyltransferase activity"/>
    <property type="evidence" value="ECO:0007669"/>
    <property type="project" value="UniProtKB-KW"/>
</dbReference>
<proteinExistence type="predicted"/>
<dbReference type="SUPFAM" id="SSF53335">
    <property type="entry name" value="S-adenosyl-L-methionine-dependent methyltransferases"/>
    <property type="match status" value="1"/>
</dbReference>
<reference evidence="1 2" key="1">
    <citation type="submission" date="2023-07" db="EMBL/GenBank/DDBJ databases">
        <title>Bacillus lucianemedeirus sp. nov, a new species isolated from an immunobiological production facility.</title>
        <authorList>
            <person name="Costa L.V."/>
            <person name="Miranda R.V.S.L."/>
            <person name="Brandao M.L.L."/>
            <person name="Reis C.M.F."/>
            <person name="Frazao A.M."/>
            <person name="Cruz F.V."/>
            <person name="Baio P.V.P."/>
            <person name="Veras J.F.C."/>
            <person name="Ramos J.N."/>
            <person name="Vieira V."/>
        </authorList>
    </citation>
    <scope>NUCLEOTIDE SEQUENCE [LARGE SCALE GENOMIC DNA]</scope>
    <source>
        <strain evidence="1 2">B190/17</strain>
    </source>
</reference>
<keyword evidence="2" id="KW-1185">Reference proteome</keyword>
<dbReference type="PANTHER" id="PTHR36112">
    <property type="entry name" value="RIBOSOMAL RNA SMALL SUBUNIT METHYLTRANSFERASE J"/>
    <property type="match status" value="1"/>
</dbReference>
<evidence type="ECO:0000313" key="1">
    <source>
        <dbReference type="EMBL" id="MFK2824145.1"/>
    </source>
</evidence>